<reference evidence="2 3" key="1">
    <citation type="journal article" date="2018" name="Evol. Lett.">
        <title>Horizontal gene cluster transfer increased hallucinogenic mushroom diversity.</title>
        <authorList>
            <person name="Reynolds H.T."/>
            <person name="Vijayakumar V."/>
            <person name="Gluck-Thaler E."/>
            <person name="Korotkin H.B."/>
            <person name="Matheny P.B."/>
            <person name="Slot J.C."/>
        </authorList>
    </citation>
    <scope>NUCLEOTIDE SEQUENCE [LARGE SCALE GENOMIC DNA]</scope>
    <source>
        <strain evidence="2 3">2631</strain>
    </source>
</reference>
<dbReference type="Gene3D" id="3.40.50.720">
    <property type="entry name" value="NAD(P)-binding Rossmann-like Domain"/>
    <property type="match status" value="1"/>
</dbReference>
<sequence length="363" mass="39406">MPSVQKALFLEKKFGDLIIKDTEVYKPGPGEILIKIQATSLNPIDWKIQKYGLFLEKFPAVLGCDIAGDVEELGEGVTGFEKGDRVFVQGQFNYSRHASFQQYAIGIASTAAKIPANWTYDNISALPGVLSCAYVALYNKSPFGLGCAPPISEATQGKYARTPIVILGGASSVGQIGIFLSVHLFRIVSETKSAIQLAKLSGFSPILTTASLRHTEHLKSLGATNVFDRDFSSTELINEIKKASGDKPIKYVFDTVCSERTQQDGLNILAPGGEIALVLPLAVKVPEDKKVINVNGFLRGPENIELLETLYHKHTTAWLEQGFIKPKHVEVLPHGLAGIPGGLTRMQANQVSGFKLVARPQES</sequence>
<dbReference type="Gene3D" id="3.90.180.10">
    <property type="entry name" value="Medium-chain alcohol dehydrogenases, catalytic domain"/>
    <property type="match status" value="1"/>
</dbReference>
<dbReference type="PANTHER" id="PTHR45348:SF2">
    <property type="entry name" value="ZINC-TYPE ALCOHOL DEHYDROGENASE-LIKE PROTEIN C2E1P3.01"/>
    <property type="match status" value="1"/>
</dbReference>
<dbReference type="GO" id="GO:0016651">
    <property type="term" value="F:oxidoreductase activity, acting on NAD(P)H"/>
    <property type="evidence" value="ECO:0007669"/>
    <property type="project" value="InterPro"/>
</dbReference>
<dbReference type="STRING" id="93625.A0A409XP89"/>
<feature type="domain" description="Enoyl reductase (ER)" evidence="1">
    <location>
        <begin position="15"/>
        <end position="358"/>
    </location>
</feature>
<dbReference type="InterPro" id="IPR036291">
    <property type="entry name" value="NAD(P)-bd_dom_sf"/>
</dbReference>
<dbReference type="Pfam" id="PF08240">
    <property type="entry name" value="ADH_N"/>
    <property type="match status" value="1"/>
</dbReference>
<dbReference type="InterPro" id="IPR011032">
    <property type="entry name" value="GroES-like_sf"/>
</dbReference>
<dbReference type="InterPro" id="IPR013149">
    <property type="entry name" value="ADH-like_C"/>
</dbReference>
<dbReference type="SUPFAM" id="SSF51735">
    <property type="entry name" value="NAD(P)-binding Rossmann-fold domains"/>
    <property type="match status" value="1"/>
</dbReference>
<protein>
    <recommendedName>
        <fullName evidence="1">Enoyl reductase (ER) domain-containing protein</fullName>
    </recommendedName>
</protein>
<comment type="caution">
    <text evidence="2">The sequence shown here is derived from an EMBL/GenBank/DDBJ whole genome shotgun (WGS) entry which is preliminary data.</text>
</comment>
<dbReference type="CDD" id="cd08249">
    <property type="entry name" value="enoyl_reductase_like"/>
    <property type="match status" value="1"/>
</dbReference>
<dbReference type="InterPro" id="IPR047122">
    <property type="entry name" value="Trans-enoyl_RdTase-like"/>
</dbReference>
<proteinExistence type="predicted"/>
<gene>
    <name evidence="2" type="ORF">CVT25_007284</name>
</gene>
<dbReference type="FunCoup" id="A0A409XP89">
    <property type="interactions" value="10"/>
</dbReference>
<dbReference type="Pfam" id="PF00107">
    <property type="entry name" value="ADH_zinc_N"/>
    <property type="match status" value="1"/>
</dbReference>
<evidence type="ECO:0000313" key="3">
    <source>
        <dbReference type="Proteomes" id="UP000283269"/>
    </source>
</evidence>
<name>A0A409XP89_PSICY</name>
<dbReference type="OrthoDB" id="3233595at2759"/>
<evidence type="ECO:0000259" key="1">
    <source>
        <dbReference type="SMART" id="SM00829"/>
    </source>
</evidence>
<keyword evidence="3" id="KW-1185">Reference proteome</keyword>
<dbReference type="AlphaFoldDB" id="A0A409XP89"/>
<dbReference type="InterPro" id="IPR020843">
    <property type="entry name" value="ER"/>
</dbReference>
<dbReference type="Proteomes" id="UP000283269">
    <property type="component" value="Unassembled WGS sequence"/>
</dbReference>
<dbReference type="SUPFAM" id="SSF50129">
    <property type="entry name" value="GroES-like"/>
    <property type="match status" value="1"/>
</dbReference>
<evidence type="ECO:0000313" key="2">
    <source>
        <dbReference type="EMBL" id="PPQ92592.1"/>
    </source>
</evidence>
<dbReference type="EMBL" id="NHYD01001022">
    <property type="protein sequence ID" value="PPQ92592.1"/>
    <property type="molecule type" value="Genomic_DNA"/>
</dbReference>
<dbReference type="InParanoid" id="A0A409XP89"/>
<organism evidence="2 3">
    <name type="scientific">Psilocybe cyanescens</name>
    <dbReference type="NCBI Taxonomy" id="93625"/>
    <lineage>
        <taxon>Eukaryota</taxon>
        <taxon>Fungi</taxon>
        <taxon>Dikarya</taxon>
        <taxon>Basidiomycota</taxon>
        <taxon>Agaricomycotina</taxon>
        <taxon>Agaricomycetes</taxon>
        <taxon>Agaricomycetidae</taxon>
        <taxon>Agaricales</taxon>
        <taxon>Agaricineae</taxon>
        <taxon>Strophariaceae</taxon>
        <taxon>Psilocybe</taxon>
    </lineage>
</organism>
<accession>A0A409XP89</accession>
<dbReference type="PANTHER" id="PTHR45348">
    <property type="entry name" value="HYPOTHETICAL OXIDOREDUCTASE (EUROFUNG)"/>
    <property type="match status" value="1"/>
</dbReference>
<dbReference type="InterPro" id="IPR013154">
    <property type="entry name" value="ADH-like_N"/>
</dbReference>
<dbReference type="SMART" id="SM00829">
    <property type="entry name" value="PKS_ER"/>
    <property type="match status" value="1"/>
</dbReference>